<accession>A0A8J7G4M9</accession>
<proteinExistence type="predicted"/>
<comment type="caution">
    <text evidence="1">The sequence shown here is derived from an EMBL/GenBank/DDBJ whole genome shotgun (WGS) entry which is preliminary data.</text>
</comment>
<reference evidence="1" key="1">
    <citation type="submission" date="2020-10" db="EMBL/GenBank/DDBJ databases">
        <authorList>
            <person name="Lu T."/>
            <person name="Wang Q."/>
            <person name="Han X."/>
        </authorList>
    </citation>
    <scope>NUCLEOTIDE SEQUENCE</scope>
    <source>
        <strain evidence="1">WQ 117</strain>
    </source>
</reference>
<organism evidence="1 2">
    <name type="scientific">Faecalibacter rhinopitheci</name>
    <dbReference type="NCBI Taxonomy" id="2779678"/>
    <lineage>
        <taxon>Bacteria</taxon>
        <taxon>Pseudomonadati</taxon>
        <taxon>Bacteroidota</taxon>
        <taxon>Flavobacteriia</taxon>
        <taxon>Flavobacteriales</taxon>
        <taxon>Weeksellaceae</taxon>
        <taxon>Faecalibacter</taxon>
    </lineage>
</organism>
<gene>
    <name evidence="1" type="ORF">IM532_03775</name>
</gene>
<dbReference type="PROSITE" id="PS51257">
    <property type="entry name" value="PROKAR_LIPOPROTEIN"/>
    <property type="match status" value="1"/>
</dbReference>
<dbReference type="Pfam" id="PF04170">
    <property type="entry name" value="NlpE"/>
    <property type="match status" value="1"/>
</dbReference>
<dbReference type="InterPro" id="IPR007298">
    <property type="entry name" value="Cu-R_lipoprotein_NlpE"/>
</dbReference>
<keyword evidence="2" id="KW-1185">Reference proteome</keyword>
<dbReference type="EMBL" id="JADGIK010000002">
    <property type="protein sequence ID" value="MBF0596582.1"/>
    <property type="molecule type" value="Genomic_DNA"/>
</dbReference>
<name>A0A8J7G4M9_9FLAO</name>
<dbReference type="Proteomes" id="UP000608754">
    <property type="component" value="Unassembled WGS sequence"/>
</dbReference>
<protein>
    <submittedName>
        <fullName evidence="1">Copper resistance protein NlpE N-terminal domain-containing protein</fullName>
    </submittedName>
</protein>
<dbReference type="Gene3D" id="2.40.128.640">
    <property type="match status" value="1"/>
</dbReference>
<evidence type="ECO:0000313" key="2">
    <source>
        <dbReference type="Proteomes" id="UP000608754"/>
    </source>
</evidence>
<dbReference type="RefSeq" id="WP_194182112.1">
    <property type="nucleotide sequence ID" value="NZ_JADGIK010000002.1"/>
</dbReference>
<evidence type="ECO:0000313" key="1">
    <source>
        <dbReference type="EMBL" id="MBF0596582.1"/>
    </source>
</evidence>
<dbReference type="AlphaFoldDB" id="A0A8J7G4M9"/>
<sequence>MKKSILLFSTLSLILFSCEKKTETLVTTDGNKDTVVVNTNDTLSPNDDTGLRVDEHNSKNSIDWAGTYHATLPCADCDGIHTIIEINNDETYKLTQEYLNKNNKSENTGKFTWSADGSKINLKTKDNSNFNFKVGEGKLIFLDQEENEITGPLADKYILIKK</sequence>